<proteinExistence type="predicted"/>
<dbReference type="eggNOG" id="ENOG502RQAU">
    <property type="taxonomic scope" value="Eukaryota"/>
</dbReference>
<accession>G3AX06</accession>
<dbReference type="GeneID" id="18246500"/>
<dbReference type="RefSeq" id="XP_006683912.1">
    <property type="nucleotide sequence ID" value="XM_006683849.1"/>
</dbReference>
<dbReference type="AlphaFoldDB" id="G3AX06"/>
<reference evidence="1 2" key="1">
    <citation type="journal article" date="2011" name="Proc. Natl. Acad. Sci. U.S.A.">
        <title>Comparative genomics of xylose-fermenting fungi for enhanced biofuel production.</title>
        <authorList>
            <person name="Wohlbach D.J."/>
            <person name="Kuo A."/>
            <person name="Sato T.K."/>
            <person name="Potts K.M."/>
            <person name="Salamov A.A."/>
            <person name="LaButti K.M."/>
            <person name="Sun H."/>
            <person name="Clum A."/>
            <person name="Pangilinan J.L."/>
            <person name="Lindquist E.A."/>
            <person name="Lucas S."/>
            <person name="Lapidus A."/>
            <person name="Jin M."/>
            <person name="Gunawan C."/>
            <person name="Balan V."/>
            <person name="Dale B.E."/>
            <person name="Jeffries T.W."/>
            <person name="Zinkel R."/>
            <person name="Barry K.W."/>
            <person name="Grigoriev I.V."/>
            <person name="Gasch A.P."/>
        </authorList>
    </citation>
    <scope>NUCLEOTIDE SEQUENCE [LARGE SCALE GENOMIC DNA]</scope>
    <source>
        <strain evidence="2">ATCC 10573 / BCRC 21748 / CBS 615 / JCM 9827 / NBRC 10315 / NRRL Y-1498 / VKM Y-70</strain>
    </source>
</reference>
<evidence type="ECO:0000313" key="2">
    <source>
        <dbReference type="Proteomes" id="UP000000707"/>
    </source>
</evidence>
<organism evidence="2">
    <name type="scientific">Candida tenuis (strain ATCC 10573 / BCRC 21748 / CBS 615 / JCM 9827 / NBRC 10315 / NRRL Y-1498 / VKM Y-70)</name>
    <name type="common">Yeast</name>
    <name type="synonym">Yamadazyma tenuis</name>
    <dbReference type="NCBI Taxonomy" id="590646"/>
    <lineage>
        <taxon>Eukaryota</taxon>
        <taxon>Fungi</taxon>
        <taxon>Dikarya</taxon>
        <taxon>Ascomycota</taxon>
        <taxon>Saccharomycotina</taxon>
        <taxon>Pichiomycetes</taxon>
        <taxon>Debaryomycetaceae</taxon>
        <taxon>Yamadazyma</taxon>
    </lineage>
</organism>
<dbReference type="OrthoDB" id="4025436at2759"/>
<protein>
    <submittedName>
        <fullName evidence="1">Uncharacterized protein</fullName>
    </submittedName>
</protein>
<keyword evidence="2" id="KW-1185">Reference proteome</keyword>
<dbReference type="KEGG" id="cten:18246500"/>
<dbReference type="EMBL" id="GL996510">
    <property type="protein sequence ID" value="EGV66654.1"/>
    <property type="molecule type" value="Genomic_DNA"/>
</dbReference>
<sequence>MEQQVCYKKRRSVLGEFKLPVRNYTNVDESSSSSPITTSDSLSHKIVDFNIPLVLEDDERSFIRWFNYVKSTLPMSNFVNLVSLHYVNENDTNYCKKLHKYNSKCKKSLKLNYELNEVLLQSIDPQLIHDLSLSTHLLSYCNFERIKVHFQTKINVFYLMALEGDLLFDPTNKLKFLTDLDYLTNVYSLIFGQAPNSDLKVNWILNALNKDFASNNVLLGEIQNNWEPISKDICILRKILMSN</sequence>
<gene>
    <name evidence="1" type="ORF">CANTEDRAFT_112376</name>
</gene>
<name>G3AX06_CANTC</name>
<dbReference type="Proteomes" id="UP000000707">
    <property type="component" value="Unassembled WGS sequence"/>
</dbReference>
<evidence type="ECO:0000313" key="1">
    <source>
        <dbReference type="EMBL" id="EGV66654.1"/>
    </source>
</evidence>
<dbReference type="HOGENOM" id="CLU_1120504_0_0_1"/>